<accession>A0A5N6RE39</accession>
<name>A0A5N6RE39_9ROSI</name>
<dbReference type="EMBL" id="CM017326">
    <property type="protein sequence ID" value="KAE8077283.1"/>
    <property type="molecule type" value="Genomic_DNA"/>
</dbReference>
<gene>
    <name evidence="1" type="ORF">FH972_015858</name>
</gene>
<evidence type="ECO:0000313" key="2">
    <source>
        <dbReference type="Proteomes" id="UP000327013"/>
    </source>
</evidence>
<dbReference type="AlphaFoldDB" id="A0A5N6RE39"/>
<reference evidence="1 2" key="1">
    <citation type="submission" date="2019-06" db="EMBL/GenBank/DDBJ databases">
        <title>A chromosomal-level reference genome of Carpinus fangiana (Coryloideae, Betulaceae).</title>
        <authorList>
            <person name="Yang X."/>
            <person name="Wang Z."/>
            <person name="Zhang L."/>
            <person name="Hao G."/>
            <person name="Liu J."/>
            <person name="Yang Y."/>
        </authorList>
    </citation>
    <scope>NUCLEOTIDE SEQUENCE [LARGE SCALE GENOMIC DNA]</scope>
    <source>
        <strain evidence="1">Cfa_2016G</strain>
        <tissue evidence="1">Leaf</tissue>
    </source>
</reference>
<dbReference type="Proteomes" id="UP000327013">
    <property type="component" value="Chromosome 6"/>
</dbReference>
<dbReference type="OrthoDB" id="657943at2759"/>
<sequence length="85" mass="9170">MVPSSKTTLVATLHSRNNTSSLPSDLPFYTGCHGEKILALSQDDPKLGDVSNECKTRVVAPVEAAYGGENHDEIRGALENGFWPK</sequence>
<proteinExistence type="predicted"/>
<protein>
    <submittedName>
        <fullName evidence="1">Uncharacterized protein</fullName>
    </submittedName>
</protein>
<evidence type="ECO:0000313" key="1">
    <source>
        <dbReference type="EMBL" id="KAE8077283.1"/>
    </source>
</evidence>
<keyword evidence="2" id="KW-1185">Reference proteome</keyword>
<organism evidence="1 2">
    <name type="scientific">Carpinus fangiana</name>
    <dbReference type="NCBI Taxonomy" id="176857"/>
    <lineage>
        <taxon>Eukaryota</taxon>
        <taxon>Viridiplantae</taxon>
        <taxon>Streptophyta</taxon>
        <taxon>Embryophyta</taxon>
        <taxon>Tracheophyta</taxon>
        <taxon>Spermatophyta</taxon>
        <taxon>Magnoliopsida</taxon>
        <taxon>eudicotyledons</taxon>
        <taxon>Gunneridae</taxon>
        <taxon>Pentapetalae</taxon>
        <taxon>rosids</taxon>
        <taxon>fabids</taxon>
        <taxon>Fagales</taxon>
        <taxon>Betulaceae</taxon>
        <taxon>Carpinus</taxon>
    </lineage>
</organism>